<organism evidence="18 19">
    <name type="scientific">Cyprinus carpio</name>
    <name type="common">Common carp</name>
    <dbReference type="NCBI Taxonomy" id="7962"/>
    <lineage>
        <taxon>Eukaryota</taxon>
        <taxon>Metazoa</taxon>
        <taxon>Chordata</taxon>
        <taxon>Craniata</taxon>
        <taxon>Vertebrata</taxon>
        <taxon>Euteleostomi</taxon>
        <taxon>Actinopterygii</taxon>
        <taxon>Neopterygii</taxon>
        <taxon>Teleostei</taxon>
        <taxon>Ostariophysi</taxon>
        <taxon>Cypriniformes</taxon>
        <taxon>Cyprinidae</taxon>
        <taxon>Cyprininae</taxon>
        <taxon>Cyprinus</taxon>
    </lineage>
</organism>
<dbReference type="Gene3D" id="3.30.470.20">
    <property type="entry name" value="ATP-grasp fold, B domain"/>
    <property type="match status" value="1"/>
</dbReference>
<evidence type="ECO:0000256" key="15">
    <source>
        <dbReference type="RuleBase" id="RU365032"/>
    </source>
</evidence>
<keyword evidence="11" id="KW-0472">Membrane</keyword>
<evidence type="ECO:0000259" key="17">
    <source>
        <dbReference type="Pfam" id="PF18086"/>
    </source>
</evidence>
<comment type="catalytic activity">
    <reaction evidence="12">
        <text>5-diphospho-1D-myo-inositol 1,2,3,4,6-pentakisphosphate + ATP + H(+) = 1,5-bis(diphospho)-1D-myo-inositol 2,3,4,6-tetrakisphosphate + ADP</text>
        <dbReference type="Rhea" id="RHEA:10276"/>
        <dbReference type="ChEBI" id="CHEBI:15378"/>
        <dbReference type="ChEBI" id="CHEBI:30616"/>
        <dbReference type="ChEBI" id="CHEBI:58628"/>
        <dbReference type="ChEBI" id="CHEBI:77983"/>
        <dbReference type="ChEBI" id="CHEBI:456216"/>
        <dbReference type="EC" id="2.7.4.24"/>
    </reaction>
    <physiologicalReaction direction="left-to-right" evidence="12">
        <dbReference type="Rhea" id="RHEA:10277"/>
    </physiologicalReaction>
</comment>
<dbReference type="InterPro" id="IPR040557">
    <property type="entry name" value="VIP1_N"/>
</dbReference>
<evidence type="ECO:0000313" key="19">
    <source>
        <dbReference type="Proteomes" id="UP000694701"/>
    </source>
</evidence>
<evidence type="ECO:0000256" key="12">
    <source>
        <dbReference type="ARBA" id="ARBA00033696"/>
    </source>
</evidence>
<evidence type="ECO:0000256" key="5">
    <source>
        <dbReference type="ARBA" id="ARBA00022490"/>
    </source>
</evidence>
<dbReference type="GO" id="GO:0005524">
    <property type="term" value="F:ATP binding"/>
    <property type="evidence" value="ECO:0007669"/>
    <property type="project" value="UniProtKB-KW"/>
</dbReference>
<feature type="compositionally biased region" description="Polar residues" evidence="16">
    <location>
        <begin position="1179"/>
        <end position="1193"/>
    </location>
</feature>
<feature type="compositionally biased region" description="Low complexity" evidence="16">
    <location>
        <begin position="1156"/>
        <end position="1178"/>
    </location>
</feature>
<feature type="compositionally biased region" description="Low complexity" evidence="16">
    <location>
        <begin position="1208"/>
        <end position="1220"/>
    </location>
</feature>
<dbReference type="FunFam" id="3.40.50.11950:FF:000003">
    <property type="entry name" value="Inositol hexakisphosphate and diphosphoinositol-pentakisphosphate kinase"/>
    <property type="match status" value="1"/>
</dbReference>
<comment type="function">
    <text evidence="15">Bifunctional inositol kinase that acts in concert with the IP6K kinases to synthesize the diphosphate group-containing inositol pyrophosphates diphosphoinositol pentakisphosphate, PP-InsP5, and bis-diphosphoinositol tetrakisphosphate, (PP)2-InsP4. PP-InsP5 and (PP)2-InsP4, also respectively called InsP7 and InsP8, may regulate a variety of cellular processes, including apoptosis, vesicle trafficking, cytoskeletal dynamics, and exocytosis. Phosphorylates inositol hexakisphosphate (InsP6).</text>
</comment>
<evidence type="ECO:0000256" key="11">
    <source>
        <dbReference type="ARBA" id="ARBA00023136"/>
    </source>
</evidence>
<comment type="catalytic activity">
    <reaction evidence="13">
        <text>1D-myo-inositol hexakisphosphate + ATP = 1-diphospho-1D-myo-inositol 2,3,4,5,6-pentakisphosphate + ADP</text>
        <dbReference type="Rhea" id="RHEA:37459"/>
        <dbReference type="ChEBI" id="CHEBI:30616"/>
        <dbReference type="ChEBI" id="CHEBI:58130"/>
        <dbReference type="ChEBI" id="CHEBI:74946"/>
        <dbReference type="ChEBI" id="CHEBI:456216"/>
        <dbReference type="EC" id="2.7.4.24"/>
    </reaction>
    <physiologicalReaction direction="left-to-right" evidence="13">
        <dbReference type="Rhea" id="RHEA:37460"/>
    </physiologicalReaction>
</comment>
<dbReference type="GO" id="GO:0006020">
    <property type="term" value="P:inositol metabolic process"/>
    <property type="evidence" value="ECO:0007669"/>
    <property type="project" value="TreeGrafter"/>
</dbReference>
<evidence type="ECO:0000256" key="3">
    <source>
        <dbReference type="ARBA" id="ARBA00005609"/>
    </source>
</evidence>
<dbReference type="GO" id="GO:0000828">
    <property type="term" value="F:inositol hexakisphosphate kinase activity"/>
    <property type="evidence" value="ECO:0007669"/>
    <property type="project" value="TreeGrafter"/>
</dbReference>
<reference evidence="18" key="1">
    <citation type="submission" date="2025-08" db="UniProtKB">
        <authorList>
            <consortium name="Ensembl"/>
        </authorList>
    </citation>
    <scope>IDENTIFICATION</scope>
</reference>
<keyword evidence="6" id="KW-0597">Phosphoprotein</keyword>
<dbReference type="GO" id="GO:0005886">
    <property type="term" value="C:plasma membrane"/>
    <property type="evidence" value="ECO:0007669"/>
    <property type="project" value="UniProtKB-SubCell"/>
</dbReference>
<dbReference type="Gene3D" id="3.40.50.1240">
    <property type="entry name" value="Phosphoglycerate mutase-like"/>
    <property type="match status" value="1"/>
</dbReference>
<keyword evidence="5 15" id="KW-0963">Cytoplasm</keyword>
<dbReference type="GO" id="GO:0033857">
    <property type="term" value="F:5-diphosphoinositol pentakisphosphate 1-kinase activity"/>
    <property type="evidence" value="ECO:0007669"/>
    <property type="project" value="TreeGrafter"/>
</dbReference>
<evidence type="ECO:0000256" key="8">
    <source>
        <dbReference type="ARBA" id="ARBA00022741"/>
    </source>
</evidence>
<dbReference type="Pfam" id="PF18086">
    <property type="entry name" value="PPIP5K2_N"/>
    <property type="match status" value="1"/>
</dbReference>
<comment type="function">
    <text evidence="14">Bifunctional inositol kinase that acts in concert with the IP6K kinases IP6K1, IP6K2 and IP6K3 to synthesize the diphosphate group-containing inositol pyrophosphates diphosphoinositol pentakisphosphate, PP-InsP5, and bis-diphosphoinositol tetrakisphosphate, (PP)2-InsP4. PP-InsP5 and (PP)2-InsP4, also respectively called InsP7 and InsP8, regulate a variety of cellular processes, including apoptosis, vesicle trafficking, cytoskeletal dynamics, exocytosis, insulin signaling and neutrophil activation. Phosphorylates inositol hexakisphosphate (InsP6) at position 1 to produce PP-InsP5 which is in turn phosphorylated by IP6Ks to produce (PP)2-InsP4. Alternatively, phosphorylates PP-InsP5 at position 1, produced by IP6Ks from InsP6, to produce (PP)2-InsP4. Activated when cells are exposed to hyperosmotic stress.</text>
</comment>
<dbReference type="Ensembl" id="ENSCCRT00020008983.1">
    <property type="protein sequence ID" value="ENSCCRP00020008014.1"/>
    <property type="gene ID" value="ENSCCRG00020004080.1"/>
</dbReference>
<dbReference type="FunFam" id="3.30.470.20:FF:000003">
    <property type="entry name" value="Inositol hexakisphosphate and diphosphoinositol-pentakisphosphate kinase"/>
    <property type="match status" value="1"/>
</dbReference>
<evidence type="ECO:0000256" key="10">
    <source>
        <dbReference type="ARBA" id="ARBA00022840"/>
    </source>
</evidence>
<accession>A0A8C2C9R1</accession>
<dbReference type="Proteomes" id="UP000694701">
    <property type="component" value="Unplaced"/>
</dbReference>
<evidence type="ECO:0000256" key="4">
    <source>
        <dbReference type="ARBA" id="ARBA00022475"/>
    </source>
</evidence>
<dbReference type="PANTHER" id="PTHR12750:SF11">
    <property type="entry name" value="INOSITOL HEXAKISPHOSPHATE AND DIPHOSPHOINOSITOL-PENTAKISPHOSPHATE KINASE 1"/>
    <property type="match status" value="1"/>
</dbReference>
<dbReference type="GO" id="GO:0005829">
    <property type="term" value="C:cytosol"/>
    <property type="evidence" value="ECO:0007669"/>
    <property type="project" value="UniProtKB-SubCell"/>
</dbReference>
<evidence type="ECO:0000256" key="6">
    <source>
        <dbReference type="ARBA" id="ARBA00022553"/>
    </source>
</evidence>
<keyword evidence="10 15" id="KW-0067">ATP-binding</keyword>
<dbReference type="CDD" id="cd07061">
    <property type="entry name" value="HP_HAP_like"/>
    <property type="match status" value="1"/>
</dbReference>
<dbReference type="InterPro" id="IPR033379">
    <property type="entry name" value="Acid_Pase_AS"/>
</dbReference>
<dbReference type="InterPro" id="IPR000560">
    <property type="entry name" value="His_Pase_clade-2"/>
</dbReference>
<evidence type="ECO:0000256" key="7">
    <source>
        <dbReference type="ARBA" id="ARBA00022679"/>
    </source>
</evidence>
<dbReference type="SUPFAM" id="SSF53254">
    <property type="entry name" value="Phosphoglycerate mutase-like"/>
    <property type="match status" value="1"/>
</dbReference>
<dbReference type="Gene3D" id="3.40.50.11950">
    <property type="match status" value="1"/>
</dbReference>
<evidence type="ECO:0000256" key="13">
    <source>
        <dbReference type="ARBA" id="ARBA00034629"/>
    </source>
</evidence>
<dbReference type="FunFam" id="3.40.50.11950:FF:000001">
    <property type="entry name" value="Inositol hexakisphosphate and diphosphoinositol-pentakisphosphate kinase"/>
    <property type="match status" value="1"/>
</dbReference>
<feature type="compositionally biased region" description="Polar residues" evidence="16">
    <location>
        <begin position="1303"/>
        <end position="1313"/>
    </location>
</feature>
<protein>
    <recommendedName>
        <fullName evidence="15">Inositol hexakisphosphate and diphosphoinositol-pentakisphosphate kinase</fullName>
        <ecNumber evidence="15">2.7.4.24</ecNumber>
    </recommendedName>
</protein>
<keyword evidence="4" id="KW-1003">Cell membrane</keyword>
<feature type="domain" description="VIP1 N-terminal" evidence="17">
    <location>
        <begin position="56"/>
        <end position="145"/>
    </location>
</feature>
<keyword evidence="7 15" id="KW-0808">Transferase</keyword>
<dbReference type="SUPFAM" id="SSF56059">
    <property type="entry name" value="Glutathione synthetase ATP-binding domain-like"/>
    <property type="match status" value="1"/>
</dbReference>
<dbReference type="EC" id="2.7.4.24" evidence="15"/>
<evidence type="ECO:0000256" key="16">
    <source>
        <dbReference type="SAM" id="MobiDB-lite"/>
    </source>
</evidence>
<comment type="subcellular location">
    <subcellularLocation>
        <location evidence="1">Cell membrane</location>
    </subcellularLocation>
    <subcellularLocation>
        <location evidence="2 15">Cytoplasm</location>
        <location evidence="2 15">Cytosol</location>
    </subcellularLocation>
</comment>
<evidence type="ECO:0000256" key="9">
    <source>
        <dbReference type="ARBA" id="ARBA00022777"/>
    </source>
</evidence>
<keyword evidence="8 15" id="KW-0547">Nucleotide-binding</keyword>
<dbReference type="GO" id="GO:0032958">
    <property type="term" value="P:inositol phosphate biosynthetic process"/>
    <property type="evidence" value="ECO:0007669"/>
    <property type="project" value="TreeGrafter"/>
</dbReference>
<evidence type="ECO:0000256" key="14">
    <source>
        <dbReference type="ARBA" id="ARBA00037056"/>
    </source>
</evidence>
<evidence type="ECO:0000256" key="2">
    <source>
        <dbReference type="ARBA" id="ARBA00004514"/>
    </source>
</evidence>
<dbReference type="PANTHER" id="PTHR12750">
    <property type="entry name" value="DIPHOSPHOINOSITOL PENTAKISPHOSPHATE KINASE"/>
    <property type="match status" value="1"/>
</dbReference>
<evidence type="ECO:0000256" key="1">
    <source>
        <dbReference type="ARBA" id="ARBA00004236"/>
    </source>
</evidence>
<proteinExistence type="inferred from homology"/>
<dbReference type="PROSITE" id="PS00616">
    <property type="entry name" value="HIS_ACID_PHOSPHAT_1"/>
    <property type="match status" value="1"/>
</dbReference>
<comment type="similarity">
    <text evidence="3 15">Belongs to the histidine acid phosphatase family. VIP1 subfamily.</text>
</comment>
<feature type="region of interest" description="Disordered" evidence="16">
    <location>
        <begin position="919"/>
        <end position="982"/>
    </location>
</feature>
<feature type="region of interest" description="Disordered" evidence="16">
    <location>
        <begin position="1145"/>
        <end position="1355"/>
    </location>
</feature>
<sequence>MSEPSSPGESQCGAPRFFVGCAEDESEGLDDYTSMMTDMELYEDDLEDDSPPERQIMVGICCMMKKSKSKPMTQILERLCKFEYITVVIFPEDVILSEPVEKWPLCDCLISFHSKGFPLDKAVSYAKLRNPLLINDLNMQYYIQDRREVYRILQEEGIDLPRYAVLNRDPDKPDECNLVEGEDQVEVNGEVFLKPFVEKPVSAEDHNVYIYYPTSAGGGSQRLFRKIGSRSSVYSPESSVRKTGSYIYEEFMPTDGTDVKVYTVGPDYAHAEARKSPALDGKVERDSEGKEIRYPVMLTAMEKLVARKVCLAFKQTVCGFDLLRANGHSYVCDVNGFSFVKNSMKYYDDCAKILGNIVMRELAPQFQIPWSIPTEAEDIPIVPTTSGTMMELRCVIAVIRHGDRTPKQKMKMEVRNPMFFELFEKYGGYKTGKLKLKKPKQLQEVLDITRTLLADIGQHTDCEIEEKSSKLEQLKTVLEMYGHFSGINRKVQLTYLPHGQPKTSSEEEDTRKEGASILLVLKWGGELTPAGRVQAEELGRAFRCMYPGGQGDYAGFPGCGLLRLHSTYRHDLKIYASDEGRVQMTAAAFAKVLLALEGELTPIMVQMVKSANMNGLLDNDIESLSGCQQRVKARLHEIMQKDEIFTEEDFDRLAPTCSSSLVNSMKAVENPVSTCDQVYTLVQSLTSQIRKRLEDPKSADLQLYHSETLEMMLQRWTKLERDFRMKSGRYDISKIPDIYDCVKYDLQHNSSLGLEDTYELFKLSRALANIVIPQEYGINKVEKLDIAYAYCLPLVKKIQLDLQRTHEDESVNKLHPLYSRGVLSPGRHVRTRLYFTSESHVHSLLSIFRYGGLLDEEKDQQWKRAMDYLSAVSELNYMTQIVIMLYEDNKKDPSSEERFHVELHFSPGVKVSEEESAPMGFGFRPASAENDQKQTDPGSLENLIQDEPDRALPLSEAIGTQRKSPLIRNRKTGSMEVLSESSSSKGGSYRLFPSCSRQSPEMKQSGLGSQCAGLFSTNVLGGSSSAPNLQDYARTHRKKFSSGSLTYKDELLSMPAVKRFSVSFAKHPTNGFEGCSMVPSIYPLETLHNSLSLKQVNEFLTTMCENAGDSHSRTTRALSAMFESQNQPTGDSYIPHRVLSSSVSLRQRSDRPPWYSSGPSSTVSSAGPSSPTTADTSPRFSFSEKTTLTPQSSEEIHPAPHNNIHCASSMSVLSSTETSLPSEDPHPSIPSPILERPGEIAVDGTDSAGQCLTESPCCDETPSPAPAEPSAPCSHLADSPPTESFCGLPGSLPVLLELRESSSEAGSSAQTPLTPEEPDEFFDTHETVDVWRGSTGTLPHPGTPLEVGAPHVPEP</sequence>
<dbReference type="InterPro" id="IPR029033">
    <property type="entry name" value="His_PPase_superfam"/>
</dbReference>
<evidence type="ECO:0000313" key="18">
    <source>
        <dbReference type="Ensembl" id="ENSCCRP00020008014.1"/>
    </source>
</evidence>
<keyword evidence="9 15" id="KW-0418">Kinase</keyword>
<dbReference type="Pfam" id="PF00328">
    <property type="entry name" value="His_Phos_2"/>
    <property type="match status" value="1"/>
</dbReference>
<dbReference type="InterPro" id="IPR037446">
    <property type="entry name" value="His_Pase_VIP1"/>
</dbReference>
<name>A0A8C2C9R1_CYPCA</name>